<keyword evidence="1" id="KW-0472">Membrane</keyword>
<evidence type="ECO:0000313" key="2">
    <source>
        <dbReference type="EMBL" id="AGQ50318.1"/>
    </source>
</evidence>
<dbReference type="EMBL" id="KF015227">
    <property type="protein sequence ID" value="AGQ50318.1"/>
    <property type="molecule type" value="Genomic_DNA"/>
</dbReference>
<reference evidence="2" key="1">
    <citation type="journal article" date="2014" name="Mol. Biol. Evol.">
        <title>Coexistence of Minicircular and a Highly Rearranged mtDNA Molecule Suggests That Recombination Shapes Mitochondrial Genome Organization.</title>
        <authorList>
            <person name="Mao M."/>
            <person name="Austin A.D."/>
            <person name="Johnson N.F."/>
            <person name="Dowton M."/>
        </authorList>
    </citation>
    <scope>NUCLEOTIDE SEQUENCE</scope>
    <source>
        <strain evidence="2">M85</strain>
    </source>
</reference>
<keyword evidence="2" id="KW-0496">Mitochondrion</keyword>
<geneLocation type="mitochondrion" evidence="2"/>
<dbReference type="AlphaFoldDB" id="V9NK65"/>
<evidence type="ECO:0000256" key="1">
    <source>
        <dbReference type="SAM" id="Phobius"/>
    </source>
</evidence>
<name>V9NK65_9HYME</name>
<organism evidence="2">
    <name type="scientific">Conostigmus sp. MM-2013</name>
    <dbReference type="NCBI Taxonomy" id="1357450"/>
    <lineage>
        <taxon>Eukaryota</taxon>
        <taxon>Metazoa</taxon>
        <taxon>Ecdysozoa</taxon>
        <taxon>Arthropoda</taxon>
        <taxon>Hexapoda</taxon>
        <taxon>Insecta</taxon>
        <taxon>Pterygota</taxon>
        <taxon>Neoptera</taxon>
        <taxon>Endopterygota</taxon>
        <taxon>Hymenoptera</taxon>
        <taxon>Apocrita</taxon>
        <taxon>Ceraphronoidea</taxon>
        <taxon>Megaspilidae</taxon>
        <taxon>Conostigmus</taxon>
    </lineage>
</organism>
<sequence length="52" mass="6726">MSPMWWSMNFMFSMLMIMLMLILIHYLFMFNKNEIKTNKIYLNYKNYMNWKW</sequence>
<feature type="transmembrane region" description="Helical" evidence="1">
    <location>
        <begin position="6"/>
        <end position="29"/>
    </location>
</feature>
<proteinExistence type="predicted"/>
<keyword evidence="1" id="KW-0812">Transmembrane</keyword>
<protein>
    <submittedName>
        <fullName evidence="2">ATP synthase F0 subunit 8</fullName>
    </submittedName>
</protein>
<keyword evidence="1" id="KW-1133">Transmembrane helix</keyword>
<accession>V9NK65</accession>
<gene>
    <name evidence="2" type="primary">ATP8</name>
</gene>